<proteinExistence type="predicted"/>
<organism evidence="4 5">
    <name type="scientific">Eggerthella lenta</name>
    <name type="common">Eubacterium lentum</name>
    <dbReference type="NCBI Taxonomy" id="84112"/>
    <lineage>
        <taxon>Bacteria</taxon>
        <taxon>Bacillati</taxon>
        <taxon>Actinomycetota</taxon>
        <taxon>Coriobacteriia</taxon>
        <taxon>Eggerthellales</taxon>
        <taxon>Eggerthellaceae</taxon>
        <taxon>Eggerthella</taxon>
    </lineage>
</organism>
<reference evidence="4 5" key="1">
    <citation type="journal article" date="2005" name="Appl. Environ. Microbiol.">
        <title>Intestinal bacterial communities that produce active estrogen-like compounds enterodiol and enterolactone in humans.</title>
        <authorList>
            <person name="Clavel T."/>
            <person name="Henderson G."/>
            <person name="Alpert C.A."/>
            <person name="Philippe C."/>
            <person name="Rigottier-Gois L."/>
            <person name="Dore J."/>
            <person name="Blaut M."/>
        </authorList>
    </citation>
    <scope>NUCLEOTIDE SEQUENCE [LARGE SCALE GENOMIC DNA]</scope>
    <source>
        <strain evidence="4 5">SECO-MT75m2</strain>
    </source>
</reference>
<dbReference type="InterPro" id="IPR008964">
    <property type="entry name" value="Invasin/intimin_cell_adhesion"/>
</dbReference>
<feature type="compositionally biased region" description="Acidic residues" evidence="1">
    <location>
        <begin position="99"/>
        <end position="108"/>
    </location>
</feature>
<dbReference type="Gene3D" id="2.60.40.1120">
    <property type="entry name" value="Carboxypeptidase-like, regulatory domain"/>
    <property type="match status" value="1"/>
</dbReference>
<dbReference type="RefSeq" id="WP_139912812.1">
    <property type="nucleotide sequence ID" value="NZ_VEVP01000027.1"/>
</dbReference>
<feature type="compositionally biased region" description="Low complexity" evidence="1">
    <location>
        <begin position="109"/>
        <end position="123"/>
    </location>
</feature>
<dbReference type="InterPro" id="IPR059177">
    <property type="entry name" value="GH29D-like_dom"/>
</dbReference>
<dbReference type="GO" id="GO:0005975">
    <property type="term" value="P:carbohydrate metabolic process"/>
    <property type="evidence" value="ECO:0007669"/>
    <property type="project" value="UniProtKB-ARBA"/>
</dbReference>
<accession>A0A5C5BSJ3</accession>
<dbReference type="Pfam" id="PF13290">
    <property type="entry name" value="CHB_HEX_C_1"/>
    <property type="match status" value="1"/>
</dbReference>
<dbReference type="InterPro" id="IPR032675">
    <property type="entry name" value="LRR_dom_sf"/>
</dbReference>
<feature type="compositionally biased region" description="Polar residues" evidence="1">
    <location>
        <begin position="2111"/>
        <end position="2129"/>
    </location>
</feature>
<keyword evidence="2" id="KW-0812">Transmembrane</keyword>
<dbReference type="InterPro" id="IPR013783">
    <property type="entry name" value="Ig-like_fold"/>
</dbReference>
<protein>
    <recommendedName>
        <fullName evidence="3">GH29D-like beta-sandwich domain-containing protein</fullName>
    </recommendedName>
</protein>
<evidence type="ECO:0000256" key="2">
    <source>
        <dbReference type="SAM" id="Phobius"/>
    </source>
</evidence>
<dbReference type="InterPro" id="IPR008969">
    <property type="entry name" value="CarboxyPept-like_regulatory"/>
</dbReference>
<evidence type="ECO:0000313" key="4">
    <source>
        <dbReference type="EMBL" id="TNU89514.1"/>
    </source>
</evidence>
<feature type="region of interest" description="Disordered" evidence="1">
    <location>
        <begin position="64"/>
        <end position="147"/>
    </location>
</feature>
<feature type="transmembrane region" description="Helical" evidence="2">
    <location>
        <begin position="2154"/>
        <end position="2173"/>
    </location>
</feature>
<evidence type="ECO:0000259" key="3">
    <source>
        <dbReference type="Pfam" id="PF13290"/>
    </source>
</evidence>
<feature type="domain" description="GH29D-like beta-sandwich" evidence="3">
    <location>
        <begin position="1993"/>
        <end position="2051"/>
    </location>
</feature>
<gene>
    <name evidence="4" type="ORF">FIC87_10975</name>
</gene>
<dbReference type="EMBL" id="VEVP01000027">
    <property type="protein sequence ID" value="TNU89514.1"/>
    <property type="molecule type" value="Genomic_DNA"/>
</dbReference>
<dbReference type="Proteomes" id="UP000312594">
    <property type="component" value="Unassembled WGS sequence"/>
</dbReference>
<keyword evidence="2" id="KW-1133">Transmembrane helix</keyword>
<dbReference type="SUPFAM" id="SSF49464">
    <property type="entry name" value="Carboxypeptidase regulatory domain-like"/>
    <property type="match status" value="1"/>
</dbReference>
<keyword evidence="2" id="KW-0472">Membrane</keyword>
<name>A0A5C5BSJ3_EGGLN</name>
<evidence type="ECO:0000256" key="1">
    <source>
        <dbReference type="SAM" id="MobiDB-lite"/>
    </source>
</evidence>
<dbReference type="Gene3D" id="3.80.10.10">
    <property type="entry name" value="Ribonuclease Inhibitor"/>
    <property type="match status" value="1"/>
</dbReference>
<dbReference type="Gene3D" id="2.60.40.10">
    <property type="entry name" value="Immunoglobulins"/>
    <property type="match status" value="1"/>
</dbReference>
<comment type="caution">
    <text evidence="4">The sequence shown here is derived from an EMBL/GenBank/DDBJ whole genome shotgun (WGS) entry which is preliminary data.</text>
</comment>
<evidence type="ECO:0000313" key="5">
    <source>
        <dbReference type="Proteomes" id="UP000312594"/>
    </source>
</evidence>
<feature type="region of interest" description="Disordered" evidence="1">
    <location>
        <begin position="2064"/>
        <end position="2133"/>
    </location>
</feature>
<sequence>MPRIYKTASSKYKTASSPFAKVCAIALSLALVVTMCPIVGFAEDSGQTNAATVGDAQVGQLSAADSQIDVPDDAVSIPSNISLDGEPTDAAHAVVTDESSSDNGEDADANMAATPDADNADANQMDKAEEAQSDEAQSVEPGLNPFKSGVNAQNLATLDNYECENYNELDKSLLWKTSASCSGKKMWVGTLVQDNGYWNDPGWSFDCGWPAPDPLHDAEVYAYLNKGYEHTVDGQTRDVVMLYGDGGLESMDIAAVLDGSYDVYIPMFAFDYQHLKSVTFPSFVKEIGERAFSPGSEGGLTSVAFETSPDGSGIERLYDAFTDCTGLSSQELILLPSSLKYLYSAFDSCGAVKLRIDNPDVRLARDGAYDEGSLFAPCDEGSTVYAYKKRTDGTESDPWKLSQLEKGKGINWVWLDDDVNTVKVTGKLDLPEGVAATDMKVSVQQGDSTYQANVADDGAFTAEGLKPAVETLITITMPGYYDKELLRPAGQMTGDWDAGTITGFSKLAVQRVYPISLSCKTGSSDAAANPEYAPVSNWNSLSFTLKRNGAELRSGKNLTGESATDDYLVQRGQLILSESLANDPATLAELSLEVTPAESLALSPATATFNEEAGEFAAVLPRWGSATISLNPAFEGASRVLVFDGTADNSRCILDGYASVYWPDGQDNPTWHFDTGKLKAGDYTIVAFKPSLNVSASHLGVIKRLALPYASGDIRIEDEATSELTLSVPDFKAEDALASIGVKSVTAKMSQGSVVVGCDAIFQISYEFDRSMDATLTFDIPRSDYSYASAALNTGETLECTWGAGTLSVKIPSGATSGVISIALTPTKERVYSMPFSLSVSGATVPAGNLSFASLGMSVEVPSCYVGQKGNNAIVYASPGATAQLSINGQNVGESVTTNSKGKATVGFDLPKGLTDSLLYGDRVKVDATATTEGATSSSYADCTYRPQAQIWSFKVTNEGQTQNIIEDGKDSGEYLTVHHQHAKKSCAYWTFDVTVKNGESDINAGNILWMYACMQNGRTVAIPLTKKSSSEGYVRFVGEYVDENYLQLLADNPDWNFSIYELDAEEIFIPQTYAFNNFALAYASNVDDEDFKKRIKERAEQEAKDRYLYLENLFGDTSSSGSELGKTCEGINASLQALEDEIKQRVKEGTLTEAEAQASLAEIEAQRADISLDSLRAPIDANDTWIATIDDPYFTGEDPDIGEYSIPTDAEIDGWYAGQDAATIKEVKDFFHRMKESIDNNYACGKLTNRSIRNSLDAMGTSAGVGKVSASGSPSALMDNCLQDKLGGVIKVSEGDSAKGDQVQTFEDGRLEAELYVTDSQKNSADGKTEGVYSGYSCLVTESAPEGATDSNAKQSTYKVDFSNHKEKDDHMRSAKVDALKAAGLDGFGLGLDMVSGVFDQGAKEVLDNVLARRILKDVPPERITPMVKAWAKSQMWAKETEEVAKDISKCTTASQVLGGVGVIGSGVGLRFAMDSWLDTMDALGVLESDIESINQWILYYKKRNPCDGACQNCLKALYAERDAAEKYRELMENEDDHNYTDVMTGYWNTVGSTIILVATMGSSSVVTEGASTAGSVVSKASLAIDAGSTSMHLLRAHYLDKAKNAYEQATAYRKSVCKEVPKKNNGSDDVRNIIDWDKFYGIGSNVIIDPSGIVYEALDSNPVEGAEATIYVADDANGRNARKWNAEDYEQKGTLTTGADGAFQWDTPTGFYQVRVTKGGYAEAKTDWLSVLPIRTGLKVGLKSTQAPSVVAANACPEYIELEFSQYMKADEGAGTSAFVDGESARLEWVDSKDANEADGGGALAKVLRIYPQEPLSEGASVSVKLNGAKSYTGRSLGDLFGSWSKTLTVEKRPAQLVANYENAVVLQSDAPEPVQVVAYVRYSDGTPVENQPVTARVEAPSIAALDGISIADDSGVSTAEGVTDSEGKASFALKGDLPGMTTLTLAANGTSLTKELAVRTTSDAAQPTRPTASIGTATFGSLAPKENSVTVPKGSKLTLTTTTEGATIYYTTDDTCPCDANGTRHVYTGPISVTGETKYRIAAYKQGMPFDEYSERLNLTVSTTDDGYNPPSDDEQGGGNSGGANQGNSGNENGGQGNNGGSDAPETSGGNQEINSGQIDNANSVTDTDKPASSLGFLAETSDSLGLPARIALILFCASAIGLASLLLYVHRRRFNGRR</sequence>
<dbReference type="SUPFAM" id="SSF49373">
    <property type="entry name" value="Invasin/intimin cell-adhesion fragments"/>
    <property type="match status" value="1"/>
</dbReference>